<dbReference type="OrthoDB" id="3912343at2759"/>
<dbReference type="VEuPathDB" id="FungiDB:MYCFIDRAFT_171579"/>
<organism evidence="1 2">
    <name type="scientific">Pseudocercospora fijiensis (strain CIRAD86)</name>
    <name type="common">Black leaf streak disease fungus</name>
    <name type="synonym">Mycosphaerella fijiensis</name>
    <dbReference type="NCBI Taxonomy" id="383855"/>
    <lineage>
        <taxon>Eukaryota</taxon>
        <taxon>Fungi</taxon>
        <taxon>Dikarya</taxon>
        <taxon>Ascomycota</taxon>
        <taxon>Pezizomycotina</taxon>
        <taxon>Dothideomycetes</taxon>
        <taxon>Dothideomycetidae</taxon>
        <taxon>Mycosphaerellales</taxon>
        <taxon>Mycosphaerellaceae</taxon>
        <taxon>Pseudocercospora</taxon>
    </lineage>
</organism>
<evidence type="ECO:0000313" key="2">
    <source>
        <dbReference type="Proteomes" id="UP000016932"/>
    </source>
</evidence>
<keyword evidence="2" id="KW-1185">Reference proteome</keyword>
<proteinExistence type="predicted"/>
<protein>
    <submittedName>
        <fullName evidence="1">Uncharacterized protein</fullName>
    </submittedName>
</protein>
<dbReference type="HOGENOM" id="CLU_1294906_0_0_1"/>
<accession>M3B8R0</accession>
<gene>
    <name evidence="1" type="ORF">MYCFIDRAFT_171579</name>
</gene>
<dbReference type="AlphaFoldDB" id="M3B8R0"/>
<dbReference type="RefSeq" id="XP_007923215.1">
    <property type="nucleotide sequence ID" value="XM_007925024.1"/>
</dbReference>
<evidence type="ECO:0000313" key="1">
    <source>
        <dbReference type="EMBL" id="EME85693.1"/>
    </source>
</evidence>
<dbReference type="EMBL" id="KB446556">
    <property type="protein sequence ID" value="EME85693.1"/>
    <property type="molecule type" value="Genomic_DNA"/>
</dbReference>
<name>M3B8R0_PSEFD</name>
<dbReference type="Proteomes" id="UP000016932">
    <property type="component" value="Unassembled WGS sequence"/>
</dbReference>
<dbReference type="GeneID" id="19332655"/>
<sequence>MLVNSAFSDRGGQGRRPEARNQDILKHGRQQQQQDIHFTVHNSNHFNWETEFMDLEGQSSNFVLTRASTSVTNAEVLFPRQIDLRVITGKAGKGFHYAALMARDTSSPDINVQDIGYKILAQGPPESSRRASVMKLLDDVEKPTLPASILYESRNRAICFACQNNGLKSDCPEVSSLVDFMKNACIKATSGKYTEDIGSKSGQNPDFKPFFLA</sequence>
<reference evidence="1 2" key="1">
    <citation type="journal article" date="2012" name="PLoS Pathog.">
        <title>Diverse lifestyles and strategies of plant pathogenesis encoded in the genomes of eighteen Dothideomycetes fungi.</title>
        <authorList>
            <person name="Ohm R.A."/>
            <person name="Feau N."/>
            <person name="Henrissat B."/>
            <person name="Schoch C.L."/>
            <person name="Horwitz B.A."/>
            <person name="Barry K.W."/>
            <person name="Condon B.J."/>
            <person name="Copeland A.C."/>
            <person name="Dhillon B."/>
            <person name="Glaser F."/>
            <person name="Hesse C.N."/>
            <person name="Kosti I."/>
            <person name="LaButti K."/>
            <person name="Lindquist E.A."/>
            <person name="Lucas S."/>
            <person name="Salamov A.A."/>
            <person name="Bradshaw R.E."/>
            <person name="Ciuffetti L."/>
            <person name="Hamelin R.C."/>
            <person name="Kema G.H.J."/>
            <person name="Lawrence C."/>
            <person name="Scott J.A."/>
            <person name="Spatafora J.W."/>
            <person name="Turgeon B.G."/>
            <person name="de Wit P.J.G.M."/>
            <person name="Zhong S."/>
            <person name="Goodwin S.B."/>
            <person name="Grigoriev I.V."/>
        </authorList>
    </citation>
    <scope>NUCLEOTIDE SEQUENCE [LARGE SCALE GENOMIC DNA]</scope>
    <source>
        <strain evidence="1 2">CIRAD86</strain>
    </source>
</reference>
<dbReference type="KEGG" id="pfj:MYCFIDRAFT_171579"/>